<name>A0AAE8M1L4_9HYPO</name>
<accession>A0AAE8M1L4</accession>
<comment type="caution">
    <text evidence="2">The sequence shown here is derived from an EMBL/GenBank/DDBJ whole genome shotgun (WGS) entry which is preliminary data.</text>
</comment>
<dbReference type="Proteomes" id="UP001187734">
    <property type="component" value="Unassembled WGS sequence"/>
</dbReference>
<sequence>MPLKDLKPLWQLCELNKNWTEQSASVSYTSNALSKNKPIPEGERQSGIVDQEEMSNGWEITYGVPESELARTKAMSIWGSLVKLYSRCDLTKTTDKLHAFAGLAQLFQEITGDEYVAGL</sequence>
<evidence type="ECO:0000256" key="1">
    <source>
        <dbReference type="SAM" id="MobiDB-lite"/>
    </source>
</evidence>
<evidence type="ECO:0000313" key="2">
    <source>
        <dbReference type="EMBL" id="SPJ72408.1"/>
    </source>
</evidence>
<feature type="region of interest" description="Disordered" evidence="1">
    <location>
        <begin position="30"/>
        <end position="50"/>
    </location>
</feature>
<evidence type="ECO:0000313" key="3">
    <source>
        <dbReference type="Proteomes" id="UP001187734"/>
    </source>
</evidence>
<keyword evidence="3" id="KW-1185">Reference proteome</keyword>
<dbReference type="AlphaFoldDB" id="A0AAE8M1L4"/>
<proteinExistence type="predicted"/>
<dbReference type="EMBL" id="ONZP01000060">
    <property type="protein sequence ID" value="SPJ72408.1"/>
    <property type="molecule type" value="Genomic_DNA"/>
</dbReference>
<protein>
    <submittedName>
        <fullName evidence="2">Uncharacterized protein</fullName>
    </submittedName>
</protein>
<gene>
    <name evidence="2" type="ORF">FTOL_02136</name>
</gene>
<reference evidence="2" key="1">
    <citation type="submission" date="2018-03" db="EMBL/GenBank/DDBJ databases">
        <authorList>
            <person name="Guldener U."/>
        </authorList>
    </citation>
    <scope>NUCLEOTIDE SEQUENCE</scope>
</reference>
<organism evidence="2 3">
    <name type="scientific">Fusarium torulosum</name>
    <dbReference type="NCBI Taxonomy" id="33205"/>
    <lineage>
        <taxon>Eukaryota</taxon>
        <taxon>Fungi</taxon>
        <taxon>Dikarya</taxon>
        <taxon>Ascomycota</taxon>
        <taxon>Pezizomycotina</taxon>
        <taxon>Sordariomycetes</taxon>
        <taxon>Hypocreomycetidae</taxon>
        <taxon>Hypocreales</taxon>
        <taxon>Nectriaceae</taxon>
        <taxon>Fusarium</taxon>
    </lineage>
</organism>